<dbReference type="PROSITE" id="PS51266">
    <property type="entry name" value="ZF_CHY"/>
    <property type="match status" value="1"/>
</dbReference>
<dbReference type="PANTHER" id="PTHR28082">
    <property type="entry name" value="ZINC FINGER PROTEIN"/>
    <property type="match status" value="1"/>
</dbReference>
<dbReference type="PIRSF" id="PIRSF017292">
    <property type="entry name" value="UCP017292_Znf_CHY"/>
    <property type="match status" value="1"/>
</dbReference>
<keyword evidence="2" id="KW-0863">Zinc-finger</keyword>
<dbReference type="RefSeq" id="WP_368652647.1">
    <property type="nucleotide sequence ID" value="NZ_CP162599.1"/>
</dbReference>
<dbReference type="InterPro" id="IPR016694">
    <property type="entry name" value="UCP017292"/>
</dbReference>
<dbReference type="InterPro" id="IPR008913">
    <property type="entry name" value="Znf_CHY"/>
</dbReference>
<accession>A0AB39HL87</accession>
<protein>
    <submittedName>
        <fullName evidence="5">CHY zinc finger protein</fullName>
    </submittedName>
</protein>
<gene>
    <name evidence="5" type="ORF">AB4Y30_12915</name>
</gene>
<feature type="domain" description="CHY-type" evidence="4">
    <location>
        <begin position="12"/>
        <end position="90"/>
    </location>
</feature>
<evidence type="ECO:0000313" key="5">
    <source>
        <dbReference type="EMBL" id="XDK31923.1"/>
    </source>
</evidence>
<dbReference type="InterPro" id="IPR052604">
    <property type="entry name" value="Mito_Tim_assembly_helper"/>
</dbReference>
<dbReference type="SUPFAM" id="SSF161219">
    <property type="entry name" value="CHY zinc finger-like"/>
    <property type="match status" value="1"/>
</dbReference>
<evidence type="ECO:0000259" key="4">
    <source>
        <dbReference type="PROSITE" id="PS51266"/>
    </source>
</evidence>
<dbReference type="AlphaFoldDB" id="A0AB39HL87"/>
<dbReference type="GO" id="GO:0045041">
    <property type="term" value="P:protein import into mitochondrial intermembrane space"/>
    <property type="evidence" value="ECO:0007669"/>
    <property type="project" value="TreeGrafter"/>
</dbReference>
<keyword evidence="1" id="KW-0479">Metal-binding</keyword>
<dbReference type="Pfam" id="PF05495">
    <property type="entry name" value="zf-CHY"/>
    <property type="match status" value="1"/>
</dbReference>
<reference evidence="5" key="1">
    <citation type="submission" date="2024-07" db="EMBL/GenBank/DDBJ databases">
        <title>Halotolerant mesophilic bacterium Ornithinibacillus sp. 4-3, sp. nov., isolated from soil.</title>
        <authorList>
            <person name="Sidarenka A.V."/>
            <person name="Guliayeva D.E."/>
            <person name="Leanovich S.I."/>
            <person name="Hileuskaya K.S."/>
            <person name="Akhremchuk A.E."/>
            <person name="Sikolenko M.A."/>
            <person name="Valentovich L.N."/>
        </authorList>
    </citation>
    <scope>NUCLEOTIDE SEQUENCE</scope>
    <source>
        <strain evidence="5">4-3</strain>
    </source>
</reference>
<dbReference type="PANTHER" id="PTHR28082:SF1">
    <property type="entry name" value="HELPER OF TIM PROTEIN 13"/>
    <property type="match status" value="1"/>
</dbReference>
<name>A0AB39HL87_9BACI</name>
<keyword evidence="3" id="KW-0862">Zinc</keyword>
<dbReference type="GO" id="GO:0008270">
    <property type="term" value="F:zinc ion binding"/>
    <property type="evidence" value="ECO:0007669"/>
    <property type="project" value="UniProtKB-KW"/>
</dbReference>
<proteinExistence type="predicted"/>
<dbReference type="EMBL" id="CP162599">
    <property type="protein sequence ID" value="XDK31923.1"/>
    <property type="molecule type" value="Genomic_DNA"/>
</dbReference>
<dbReference type="InterPro" id="IPR037274">
    <property type="entry name" value="Znf_CHY_sf"/>
</dbReference>
<evidence type="ECO:0000256" key="1">
    <source>
        <dbReference type="ARBA" id="ARBA00022723"/>
    </source>
</evidence>
<organism evidence="5">
    <name type="scientific">Ornithinibacillus sp. 4-3</name>
    <dbReference type="NCBI Taxonomy" id="3231488"/>
    <lineage>
        <taxon>Bacteria</taxon>
        <taxon>Bacillati</taxon>
        <taxon>Bacillota</taxon>
        <taxon>Bacilli</taxon>
        <taxon>Bacillales</taxon>
        <taxon>Bacillaceae</taxon>
        <taxon>Ornithinibacillus</taxon>
    </lineage>
</organism>
<evidence type="ECO:0000256" key="2">
    <source>
        <dbReference type="ARBA" id="ARBA00022771"/>
    </source>
</evidence>
<sequence length="110" mass="12706">MGNYKPIVKGLVIDQETRCEHYHLDEDRIAIKFFCCQEYFPCYECHEQAGCGEPEVWPKSKFQEKAILCGACGEELTITAYLQADSSCPACYASFNPKCERHYHLYFETS</sequence>
<evidence type="ECO:0000256" key="3">
    <source>
        <dbReference type="ARBA" id="ARBA00022833"/>
    </source>
</evidence>